<dbReference type="GO" id="GO:0051287">
    <property type="term" value="F:NAD binding"/>
    <property type="evidence" value="ECO:0007669"/>
    <property type="project" value="InterPro"/>
</dbReference>
<comment type="caution">
    <text evidence="4">The sequence shown here is derived from an EMBL/GenBank/DDBJ whole genome shotgun (WGS) entry which is preliminary data.</text>
</comment>
<accession>A0AAN6MUB6</accession>
<protein>
    <submittedName>
        <fullName evidence="4">2-hydroxyacid dehydrogenase</fullName>
    </submittedName>
</protein>
<evidence type="ECO:0000313" key="5">
    <source>
        <dbReference type="Proteomes" id="UP001303473"/>
    </source>
</evidence>
<dbReference type="InterPro" id="IPR029752">
    <property type="entry name" value="D-isomer_DH_CS1"/>
</dbReference>
<dbReference type="Proteomes" id="UP001303473">
    <property type="component" value="Unassembled WGS sequence"/>
</dbReference>
<dbReference type="AlphaFoldDB" id="A0AAN6MUB6"/>
<feature type="domain" description="D-isomer specific 2-hydroxyacid dehydrogenase NAD-binding" evidence="3">
    <location>
        <begin position="162"/>
        <end position="253"/>
    </location>
</feature>
<keyword evidence="5" id="KW-1185">Reference proteome</keyword>
<dbReference type="SUPFAM" id="SSF51735">
    <property type="entry name" value="NAD(P)-binding Rossmann-fold domains"/>
    <property type="match status" value="1"/>
</dbReference>
<keyword evidence="2" id="KW-0520">NAD</keyword>
<evidence type="ECO:0000256" key="2">
    <source>
        <dbReference type="ARBA" id="ARBA00023027"/>
    </source>
</evidence>
<dbReference type="PROSITE" id="PS00065">
    <property type="entry name" value="D_2_HYDROXYACID_DH_1"/>
    <property type="match status" value="1"/>
</dbReference>
<dbReference type="InterPro" id="IPR036291">
    <property type="entry name" value="NAD(P)-bd_dom_sf"/>
</dbReference>
<feature type="domain" description="D-isomer specific 2-hydroxyacid dehydrogenase NAD-binding" evidence="3">
    <location>
        <begin position="79"/>
        <end position="125"/>
    </location>
</feature>
<sequence>MFLPQPAHLMPKVRYVQLTSAGVYKNKDVVFYTTNGVHPPQIAEWVFSTYLIMTHRLLDYAIITPQKKGKSRQGLFNSDVRADSPGMRIGILGYGAIGRQCARVAQALGMEVYACTRRERATPEQRRDGGSYCVPGTGDPEGTIPVKWFHGSSGDAVNDFLAQGLDILVLSLPLTEQTTSMIGREQFEILAKKQAFVSNVARGKLIDMDALVDALHRGKIRGAALDVTDPEPPLPDDHPLLAAPNVFITPHISWKTPSYWQRILAIVEANLERLNSEESLLNVVDKRYHY</sequence>
<dbReference type="Gene3D" id="3.40.50.720">
    <property type="entry name" value="NAD(P)-binding Rossmann-like Domain"/>
    <property type="match status" value="2"/>
</dbReference>
<proteinExistence type="predicted"/>
<dbReference type="GO" id="GO:0016491">
    <property type="term" value="F:oxidoreductase activity"/>
    <property type="evidence" value="ECO:0007669"/>
    <property type="project" value="UniProtKB-KW"/>
</dbReference>
<gene>
    <name evidence="4" type="ORF">QBC46DRAFT_432716</name>
</gene>
<dbReference type="PANTHER" id="PTHR43333">
    <property type="entry name" value="2-HACID_DH_C DOMAIN-CONTAINING PROTEIN"/>
    <property type="match status" value="1"/>
</dbReference>
<evidence type="ECO:0000259" key="3">
    <source>
        <dbReference type="Pfam" id="PF02826"/>
    </source>
</evidence>
<name>A0AAN6MUB6_9PEZI</name>
<evidence type="ECO:0000256" key="1">
    <source>
        <dbReference type="ARBA" id="ARBA00023002"/>
    </source>
</evidence>
<evidence type="ECO:0000313" key="4">
    <source>
        <dbReference type="EMBL" id="KAK3933592.1"/>
    </source>
</evidence>
<dbReference type="EMBL" id="MU854119">
    <property type="protein sequence ID" value="KAK3933592.1"/>
    <property type="molecule type" value="Genomic_DNA"/>
</dbReference>
<keyword evidence="1" id="KW-0560">Oxidoreductase</keyword>
<organism evidence="4 5">
    <name type="scientific">Diplogelasinospora grovesii</name>
    <dbReference type="NCBI Taxonomy" id="303347"/>
    <lineage>
        <taxon>Eukaryota</taxon>
        <taxon>Fungi</taxon>
        <taxon>Dikarya</taxon>
        <taxon>Ascomycota</taxon>
        <taxon>Pezizomycotina</taxon>
        <taxon>Sordariomycetes</taxon>
        <taxon>Sordariomycetidae</taxon>
        <taxon>Sordariales</taxon>
        <taxon>Diplogelasinosporaceae</taxon>
        <taxon>Diplogelasinospora</taxon>
    </lineage>
</organism>
<dbReference type="CDD" id="cd12163">
    <property type="entry name" value="2-Hacid_dh_5"/>
    <property type="match status" value="1"/>
</dbReference>
<dbReference type="Pfam" id="PF02826">
    <property type="entry name" value="2-Hacid_dh_C"/>
    <property type="match status" value="2"/>
</dbReference>
<reference evidence="5" key="1">
    <citation type="journal article" date="2023" name="Mol. Phylogenet. Evol.">
        <title>Genome-scale phylogeny and comparative genomics of the fungal order Sordariales.</title>
        <authorList>
            <person name="Hensen N."/>
            <person name="Bonometti L."/>
            <person name="Westerberg I."/>
            <person name="Brannstrom I.O."/>
            <person name="Guillou S."/>
            <person name="Cros-Aarteil S."/>
            <person name="Calhoun S."/>
            <person name="Haridas S."/>
            <person name="Kuo A."/>
            <person name="Mondo S."/>
            <person name="Pangilinan J."/>
            <person name="Riley R."/>
            <person name="LaButti K."/>
            <person name="Andreopoulos B."/>
            <person name="Lipzen A."/>
            <person name="Chen C."/>
            <person name="Yan M."/>
            <person name="Daum C."/>
            <person name="Ng V."/>
            <person name="Clum A."/>
            <person name="Steindorff A."/>
            <person name="Ohm R.A."/>
            <person name="Martin F."/>
            <person name="Silar P."/>
            <person name="Natvig D.O."/>
            <person name="Lalanne C."/>
            <person name="Gautier V."/>
            <person name="Ament-Velasquez S.L."/>
            <person name="Kruys A."/>
            <person name="Hutchinson M.I."/>
            <person name="Powell A.J."/>
            <person name="Barry K."/>
            <person name="Miller A.N."/>
            <person name="Grigoriev I.V."/>
            <person name="Debuchy R."/>
            <person name="Gladieux P."/>
            <person name="Hiltunen Thoren M."/>
            <person name="Johannesson H."/>
        </authorList>
    </citation>
    <scope>NUCLEOTIDE SEQUENCE [LARGE SCALE GENOMIC DNA]</scope>
    <source>
        <strain evidence="5">CBS 340.73</strain>
    </source>
</reference>
<dbReference type="PANTHER" id="PTHR43333:SF1">
    <property type="entry name" value="D-ISOMER SPECIFIC 2-HYDROXYACID DEHYDROGENASE NAD-BINDING DOMAIN-CONTAINING PROTEIN"/>
    <property type="match status" value="1"/>
</dbReference>
<dbReference type="InterPro" id="IPR006140">
    <property type="entry name" value="D-isomer_DH_NAD-bd"/>
</dbReference>